<name>A0ABN7AHW2_9HEMI</name>
<protein>
    <recommendedName>
        <fullName evidence="3">Kaptin</fullName>
    </recommendedName>
</protein>
<gene>
    <name evidence="1" type="ORF">NTJ_03772</name>
</gene>
<keyword evidence="2" id="KW-1185">Reference proteome</keyword>
<dbReference type="EMBL" id="AP028910">
    <property type="protein sequence ID" value="BES90964.1"/>
    <property type="molecule type" value="Genomic_DNA"/>
</dbReference>
<proteinExistence type="predicted"/>
<sequence length="430" mass="48569">MDSFQDAHYFSLPSQGNVYCYVDLSLTSGLKKSLFAILKRRVFCCEFASGANGTLVPVIKEIPFTYIPAGAEIISMDGFNKSSERDDFLIGISIIKEASDQGQESFLNVYMEQESDEKGNLNLENLAQNCLMIELNFIPYQLYHTYVIHEDGSKEVVWLLPGSDLVIHVYQEDPQNHTYSETNAVLFPEFNHIEAIVLAVDIKFSRDLKKRFSAIGCECGLLKLFMSDPISGDVYRQLSEYYDAPVSQVRLFSFDNSIETSELKFFAGDDGAKRLMDKKDQEASIHLLAVNVARPSAVFIDVRSNGLSKKQLLPESNMHDSAIACHIADIDMDGKPEILIGTYLQMLLVYKFGKSSWELMAKRRFSHAIHDIDYIDLSYNGVKELVVCTASGIHIYQHQPAFVLKKFHERLEPYLKITNPAGEDETTVAK</sequence>
<dbReference type="InterPro" id="IPR029982">
    <property type="entry name" value="Kptn"/>
</dbReference>
<accession>A0ABN7AHW2</accession>
<dbReference type="PANTHER" id="PTHR15435:SF2">
    <property type="entry name" value="KICSTOR COMPLEX PROTEIN KAPTIN"/>
    <property type="match status" value="1"/>
</dbReference>
<reference evidence="1 2" key="1">
    <citation type="submission" date="2023-09" db="EMBL/GenBank/DDBJ databases">
        <title>Nesidiocoris tenuis whole genome shotgun sequence.</title>
        <authorList>
            <person name="Shibata T."/>
            <person name="Shimoda M."/>
            <person name="Kobayashi T."/>
            <person name="Uehara T."/>
        </authorList>
    </citation>
    <scope>NUCLEOTIDE SEQUENCE [LARGE SCALE GENOMIC DNA]</scope>
    <source>
        <strain evidence="1 2">Japan</strain>
    </source>
</reference>
<dbReference type="PANTHER" id="PTHR15435">
    <property type="entry name" value="KICSTOR COMPLEX PROTEIN KAPTIN"/>
    <property type="match status" value="1"/>
</dbReference>
<evidence type="ECO:0000313" key="1">
    <source>
        <dbReference type="EMBL" id="BES90964.1"/>
    </source>
</evidence>
<organism evidence="1 2">
    <name type="scientific">Nesidiocoris tenuis</name>
    <dbReference type="NCBI Taxonomy" id="355587"/>
    <lineage>
        <taxon>Eukaryota</taxon>
        <taxon>Metazoa</taxon>
        <taxon>Ecdysozoa</taxon>
        <taxon>Arthropoda</taxon>
        <taxon>Hexapoda</taxon>
        <taxon>Insecta</taxon>
        <taxon>Pterygota</taxon>
        <taxon>Neoptera</taxon>
        <taxon>Paraneoptera</taxon>
        <taxon>Hemiptera</taxon>
        <taxon>Heteroptera</taxon>
        <taxon>Panheteroptera</taxon>
        <taxon>Cimicomorpha</taxon>
        <taxon>Miridae</taxon>
        <taxon>Dicyphina</taxon>
        <taxon>Nesidiocoris</taxon>
    </lineage>
</organism>
<evidence type="ECO:0000313" key="2">
    <source>
        <dbReference type="Proteomes" id="UP001307889"/>
    </source>
</evidence>
<evidence type="ECO:0008006" key="3">
    <source>
        <dbReference type="Google" id="ProtNLM"/>
    </source>
</evidence>
<dbReference type="Proteomes" id="UP001307889">
    <property type="component" value="Chromosome 2"/>
</dbReference>